<feature type="non-terminal residue" evidence="2">
    <location>
        <position position="1"/>
    </location>
</feature>
<accession>A0AAD7IH56</accession>
<sequence length="220" mass="25810">STRNTRIESLWVEVGTQFARQWRGFFQRLERLHRFDPDDLHHLWLLHHIFLGELNEDCSKFQEEWNNHPISGKGENQSPSDMRLIGELLYDKYADDFENVHPDILQLIKIIRFGDHQIRHEAIEVKQNQFPFESEEAWNTFTETFQEVKNAGIIPEGMGVAEAEWEDGMYGETEEVKVGRKDVEIPLPFTIWWPRAVTWAQGLDIMAKIQAVEHGDIAII</sequence>
<proteinExistence type="predicted"/>
<dbReference type="Proteomes" id="UP001215280">
    <property type="component" value="Unassembled WGS sequence"/>
</dbReference>
<keyword evidence="3" id="KW-1185">Reference proteome</keyword>
<reference evidence="2" key="1">
    <citation type="submission" date="2023-03" db="EMBL/GenBank/DDBJ databases">
        <title>Massive genome expansion in bonnet fungi (Mycena s.s.) driven by repeated elements and novel gene families across ecological guilds.</title>
        <authorList>
            <consortium name="Lawrence Berkeley National Laboratory"/>
            <person name="Harder C.B."/>
            <person name="Miyauchi S."/>
            <person name="Viragh M."/>
            <person name="Kuo A."/>
            <person name="Thoen E."/>
            <person name="Andreopoulos B."/>
            <person name="Lu D."/>
            <person name="Skrede I."/>
            <person name="Drula E."/>
            <person name="Henrissat B."/>
            <person name="Morin E."/>
            <person name="Kohler A."/>
            <person name="Barry K."/>
            <person name="LaButti K."/>
            <person name="Morin E."/>
            <person name="Salamov A."/>
            <person name="Lipzen A."/>
            <person name="Mereny Z."/>
            <person name="Hegedus B."/>
            <person name="Baldrian P."/>
            <person name="Stursova M."/>
            <person name="Weitz H."/>
            <person name="Taylor A."/>
            <person name="Grigoriev I.V."/>
            <person name="Nagy L.G."/>
            <person name="Martin F."/>
            <person name="Kauserud H."/>
        </authorList>
    </citation>
    <scope>NUCLEOTIDE SEQUENCE</scope>
    <source>
        <strain evidence="2">CBHHK188m</strain>
    </source>
</reference>
<evidence type="ECO:0000313" key="2">
    <source>
        <dbReference type="EMBL" id="KAJ7743027.1"/>
    </source>
</evidence>
<protein>
    <recommendedName>
        <fullName evidence="1">Integrase core domain-containing protein</fullName>
    </recommendedName>
</protein>
<gene>
    <name evidence="2" type="ORF">DFH07DRAFT_750030</name>
</gene>
<name>A0AAD7IH56_9AGAR</name>
<dbReference type="Pfam" id="PF24764">
    <property type="entry name" value="rva_4"/>
    <property type="match status" value="1"/>
</dbReference>
<dbReference type="InterPro" id="IPR058913">
    <property type="entry name" value="Integrase_dom_put"/>
</dbReference>
<dbReference type="AlphaFoldDB" id="A0AAD7IH56"/>
<feature type="domain" description="Integrase core" evidence="1">
    <location>
        <begin position="1"/>
        <end position="82"/>
    </location>
</feature>
<comment type="caution">
    <text evidence="2">The sequence shown here is derived from an EMBL/GenBank/DDBJ whole genome shotgun (WGS) entry which is preliminary data.</text>
</comment>
<evidence type="ECO:0000259" key="1">
    <source>
        <dbReference type="Pfam" id="PF24764"/>
    </source>
</evidence>
<evidence type="ECO:0000313" key="3">
    <source>
        <dbReference type="Proteomes" id="UP001215280"/>
    </source>
</evidence>
<organism evidence="2 3">
    <name type="scientific">Mycena maculata</name>
    <dbReference type="NCBI Taxonomy" id="230809"/>
    <lineage>
        <taxon>Eukaryota</taxon>
        <taxon>Fungi</taxon>
        <taxon>Dikarya</taxon>
        <taxon>Basidiomycota</taxon>
        <taxon>Agaricomycotina</taxon>
        <taxon>Agaricomycetes</taxon>
        <taxon>Agaricomycetidae</taxon>
        <taxon>Agaricales</taxon>
        <taxon>Marasmiineae</taxon>
        <taxon>Mycenaceae</taxon>
        <taxon>Mycena</taxon>
    </lineage>
</organism>
<dbReference type="PANTHER" id="PTHR46791">
    <property type="entry name" value="EXPRESSED PROTEIN"/>
    <property type="match status" value="1"/>
</dbReference>
<dbReference type="EMBL" id="JARJLG010000114">
    <property type="protein sequence ID" value="KAJ7743027.1"/>
    <property type="molecule type" value="Genomic_DNA"/>
</dbReference>